<comment type="caution">
    <text evidence="3">The sequence shown here is derived from an EMBL/GenBank/DDBJ whole genome shotgun (WGS) entry which is preliminary data.</text>
</comment>
<feature type="domain" description="HTH cro/C1-type" evidence="2">
    <location>
        <begin position="7"/>
        <end position="61"/>
    </location>
</feature>
<dbReference type="AlphaFoldDB" id="A0A9X2P8G6"/>
<sequence length="275" mass="30382">MNPEEKIKSLRLAKGLTQQELSDQSGISLRTIQRIENGEVKPSLYSLKKLSEVLEVDLVGFFKDSEKETFVPNSKHSKTMNGLFSSFTLYRIPLLGSLSLVGLSILTFLFWPNSRPNESQESQNYAFEVATVNCGSETECDIEVTKKDHGGNILWQKTYGGTSYDKASQILPTEDGGCLVLGSTSSFGAGNYDVLLLNIDGSGQLVWQKTYGGFFNEYGEKLKSTSDHNGYVIEGTKQTCPGANVSADCRDFIWTFEINNQGDENGIKTLGDKFD</sequence>
<evidence type="ECO:0000259" key="2">
    <source>
        <dbReference type="PROSITE" id="PS50943"/>
    </source>
</evidence>
<dbReference type="SMART" id="SM00530">
    <property type="entry name" value="HTH_XRE"/>
    <property type="match status" value="1"/>
</dbReference>
<proteinExistence type="predicted"/>
<name>A0A9X2P8G6_9BACT</name>
<evidence type="ECO:0000313" key="4">
    <source>
        <dbReference type="Proteomes" id="UP001142175"/>
    </source>
</evidence>
<dbReference type="InterPro" id="IPR001387">
    <property type="entry name" value="Cro/C1-type_HTH"/>
</dbReference>
<evidence type="ECO:0000313" key="3">
    <source>
        <dbReference type="EMBL" id="MCR9016771.1"/>
    </source>
</evidence>
<dbReference type="PROSITE" id="PS50943">
    <property type="entry name" value="HTH_CROC1"/>
    <property type="match status" value="1"/>
</dbReference>
<dbReference type="GO" id="GO:0003677">
    <property type="term" value="F:DNA binding"/>
    <property type="evidence" value="ECO:0007669"/>
    <property type="project" value="InterPro"/>
</dbReference>
<feature type="transmembrane region" description="Helical" evidence="1">
    <location>
        <begin position="88"/>
        <end position="111"/>
    </location>
</feature>
<dbReference type="Proteomes" id="UP001142175">
    <property type="component" value="Unassembled WGS sequence"/>
</dbReference>
<dbReference type="PANTHER" id="PTHR42754">
    <property type="entry name" value="ENDOGLUCANASE"/>
    <property type="match status" value="1"/>
</dbReference>
<dbReference type="RefSeq" id="WP_258424618.1">
    <property type="nucleotide sequence ID" value="NZ_JANAEZ010000002.1"/>
</dbReference>
<keyword evidence="1" id="KW-0472">Membrane</keyword>
<dbReference type="InterPro" id="IPR010982">
    <property type="entry name" value="Lambda_DNA-bd_dom_sf"/>
</dbReference>
<dbReference type="CDD" id="cd00093">
    <property type="entry name" value="HTH_XRE"/>
    <property type="match status" value="1"/>
</dbReference>
<keyword evidence="1" id="KW-0812">Transmembrane</keyword>
<gene>
    <name evidence="3" type="ORF">NU887_17180</name>
</gene>
<evidence type="ECO:0000256" key="1">
    <source>
        <dbReference type="SAM" id="Phobius"/>
    </source>
</evidence>
<keyword evidence="4" id="KW-1185">Reference proteome</keyword>
<reference evidence="3" key="1">
    <citation type="submission" date="2022-08" db="EMBL/GenBank/DDBJ databases">
        <authorList>
            <person name="Zhang D."/>
        </authorList>
    </citation>
    <scope>NUCLEOTIDE SEQUENCE</scope>
    <source>
        <strain evidence="3">XJ19-11</strain>
    </source>
</reference>
<dbReference type="SUPFAM" id="SSF47413">
    <property type="entry name" value="lambda repressor-like DNA-binding domains"/>
    <property type="match status" value="1"/>
</dbReference>
<protein>
    <submittedName>
        <fullName evidence="3">Helix-turn-helix transcriptional regulator</fullName>
    </submittedName>
</protein>
<keyword evidence="1" id="KW-1133">Transmembrane helix</keyword>
<dbReference type="Pfam" id="PF01381">
    <property type="entry name" value="HTH_3"/>
    <property type="match status" value="1"/>
</dbReference>
<dbReference type="EMBL" id="JANSUY010000019">
    <property type="protein sequence ID" value="MCR9016771.1"/>
    <property type="molecule type" value="Genomic_DNA"/>
</dbReference>
<dbReference type="Gene3D" id="1.10.260.40">
    <property type="entry name" value="lambda repressor-like DNA-binding domains"/>
    <property type="match status" value="1"/>
</dbReference>
<accession>A0A9X2P8G6</accession>
<organism evidence="3 4">
    <name type="scientific">Aquiflexum gelatinilyticum</name>
    <dbReference type="NCBI Taxonomy" id="2961943"/>
    <lineage>
        <taxon>Bacteria</taxon>
        <taxon>Pseudomonadati</taxon>
        <taxon>Bacteroidota</taxon>
        <taxon>Cytophagia</taxon>
        <taxon>Cytophagales</taxon>
        <taxon>Cyclobacteriaceae</taxon>
        <taxon>Aquiflexum</taxon>
    </lineage>
</organism>
<dbReference type="PANTHER" id="PTHR42754:SF1">
    <property type="entry name" value="LIPOPROTEIN"/>
    <property type="match status" value="1"/>
</dbReference>